<organism evidence="2 3">
    <name type="scientific">Lottiidibacillus patelloidae</name>
    <dbReference type="NCBI Taxonomy" id="2670334"/>
    <lineage>
        <taxon>Bacteria</taxon>
        <taxon>Bacillati</taxon>
        <taxon>Bacillota</taxon>
        <taxon>Bacilli</taxon>
        <taxon>Bacillales</taxon>
        <taxon>Bacillaceae</taxon>
        <taxon>Lottiidibacillus</taxon>
    </lineage>
</organism>
<evidence type="ECO:0000313" key="3">
    <source>
        <dbReference type="Proteomes" id="UP000217083"/>
    </source>
</evidence>
<comment type="caution">
    <text evidence="2">The sequence shown here is derived from an EMBL/GenBank/DDBJ whole genome shotgun (WGS) entry which is preliminary data.</text>
</comment>
<dbReference type="EMBL" id="NPIA01000004">
    <property type="protein sequence ID" value="OZM56817.1"/>
    <property type="molecule type" value="Genomic_DNA"/>
</dbReference>
<feature type="domain" description="N-acetyltransferase" evidence="1">
    <location>
        <begin position="2"/>
        <end position="152"/>
    </location>
</feature>
<name>A0A263BU06_9BACI</name>
<dbReference type="AlphaFoldDB" id="A0A263BU06"/>
<gene>
    <name evidence="2" type="ORF">CIB95_08570</name>
</gene>
<accession>A0A263BU06</accession>
<reference evidence="2 3" key="2">
    <citation type="submission" date="2017-09" db="EMBL/GenBank/DDBJ databases">
        <title>Bacillus patelloidae sp. nov., isolated from the intestinal tract of a marine limpet.</title>
        <authorList>
            <person name="Liu R."/>
            <person name="Dong C."/>
            <person name="Shao Z."/>
        </authorList>
    </citation>
    <scope>NUCLEOTIDE SEQUENCE [LARGE SCALE GENOMIC DNA]</scope>
    <source>
        <strain evidence="2 3">SA5d-4</strain>
    </source>
</reference>
<dbReference type="Pfam" id="PF13508">
    <property type="entry name" value="Acetyltransf_7"/>
    <property type="match status" value="1"/>
</dbReference>
<dbReference type="SUPFAM" id="SSF55729">
    <property type="entry name" value="Acyl-CoA N-acyltransferases (Nat)"/>
    <property type="match status" value="1"/>
</dbReference>
<reference evidence="3" key="1">
    <citation type="submission" date="2017-08" db="EMBL/GenBank/DDBJ databases">
        <authorList>
            <person name="Huang Z."/>
        </authorList>
    </citation>
    <scope>NUCLEOTIDE SEQUENCE [LARGE SCALE GENOMIC DNA]</scope>
    <source>
        <strain evidence="3">SA5d-4</strain>
    </source>
</reference>
<evidence type="ECO:0000313" key="2">
    <source>
        <dbReference type="EMBL" id="OZM56817.1"/>
    </source>
</evidence>
<proteinExistence type="predicted"/>
<sequence>MITIRSEQKADIERIYQINTLAFAREGEGKLVNEIRKSPYFIPPLSLVAENDKGIVIGHILFSKITIETSDKSVETLALGPVAVVPDFQRQGVGGALIREGIRKAKGLNYDSVVVLGHAEYYPKFGFSKASEKGIKPPFTVPDEAFMILELKEEALKNVIGTVKYTEPFLKV</sequence>
<dbReference type="Gene3D" id="3.40.630.30">
    <property type="match status" value="1"/>
</dbReference>
<keyword evidence="3" id="KW-1185">Reference proteome</keyword>
<dbReference type="Proteomes" id="UP000217083">
    <property type="component" value="Unassembled WGS sequence"/>
</dbReference>
<dbReference type="CDD" id="cd04301">
    <property type="entry name" value="NAT_SF"/>
    <property type="match status" value="1"/>
</dbReference>
<dbReference type="PROSITE" id="PS51186">
    <property type="entry name" value="GNAT"/>
    <property type="match status" value="1"/>
</dbReference>
<evidence type="ECO:0000259" key="1">
    <source>
        <dbReference type="PROSITE" id="PS51186"/>
    </source>
</evidence>
<dbReference type="RefSeq" id="WP_094924249.1">
    <property type="nucleotide sequence ID" value="NZ_NPIA01000004.1"/>
</dbReference>
<dbReference type="InterPro" id="IPR016181">
    <property type="entry name" value="Acyl_CoA_acyltransferase"/>
</dbReference>
<protein>
    <recommendedName>
        <fullName evidence="1">N-acetyltransferase domain-containing protein</fullName>
    </recommendedName>
</protein>
<dbReference type="GO" id="GO:0016747">
    <property type="term" value="F:acyltransferase activity, transferring groups other than amino-acyl groups"/>
    <property type="evidence" value="ECO:0007669"/>
    <property type="project" value="InterPro"/>
</dbReference>
<dbReference type="InterPro" id="IPR000182">
    <property type="entry name" value="GNAT_dom"/>
</dbReference>